<gene>
    <name evidence="1" type="ORF">D3Y57_11985</name>
</gene>
<keyword evidence="2" id="KW-1185">Reference proteome</keyword>
<reference evidence="1 2" key="1">
    <citation type="submission" date="2018-09" db="EMBL/GenBank/DDBJ databases">
        <title>Sphingomonas peninsula sp. nov., isolated from fildes peninsula, Antarctic soil.</title>
        <authorList>
            <person name="Yingchao G."/>
        </authorList>
    </citation>
    <scope>NUCLEOTIDE SEQUENCE [LARGE SCALE GENOMIC DNA]</scope>
    <source>
        <strain evidence="1 2">YZ-8</strain>
    </source>
</reference>
<dbReference type="RefSeq" id="WP_121153182.1">
    <property type="nucleotide sequence ID" value="NZ_CP032829.1"/>
</dbReference>
<sequence>MRYFLDTEFNGFGGELISIALVPADEGIAPFYEAIACPKPTLWVAMNVIPALQTKPLSHTEVANRFAAYLLDDPEPLLVADWPEDIAHAARLLVTGPGQMKPIRGIRFELVDPSLLGFGESAAPHNAHQDAVALRLKVLDHERRTGM</sequence>
<dbReference type="KEGG" id="spha:D3Y57_11985"/>
<protein>
    <submittedName>
        <fullName evidence="1">Uncharacterized protein</fullName>
    </submittedName>
</protein>
<dbReference type="Gene3D" id="3.30.420.10">
    <property type="entry name" value="Ribonuclease H-like superfamily/Ribonuclease H"/>
    <property type="match status" value="1"/>
</dbReference>
<dbReference type="GO" id="GO:0003676">
    <property type="term" value="F:nucleic acid binding"/>
    <property type="evidence" value="ECO:0007669"/>
    <property type="project" value="InterPro"/>
</dbReference>
<dbReference type="OrthoDB" id="6687915at2"/>
<evidence type="ECO:0000313" key="2">
    <source>
        <dbReference type="Proteomes" id="UP000276254"/>
    </source>
</evidence>
<evidence type="ECO:0000313" key="1">
    <source>
        <dbReference type="EMBL" id="AYJ86557.1"/>
    </source>
</evidence>
<dbReference type="AlphaFoldDB" id="A0A494TB11"/>
<proteinExistence type="predicted"/>
<name>A0A494TB11_SPHPE</name>
<dbReference type="EMBL" id="CP032829">
    <property type="protein sequence ID" value="AYJ86557.1"/>
    <property type="molecule type" value="Genomic_DNA"/>
</dbReference>
<dbReference type="InterPro" id="IPR036397">
    <property type="entry name" value="RNaseH_sf"/>
</dbReference>
<accession>A0A494TB11</accession>
<organism evidence="1 2">
    <name type="scientific">Sphingomonas paeninsulae</name>
    <dbReference type="NCBI Taxonomy" id="2319844"/>
    <lineage>
        <taxon>Bacteria</taxon>
        <taxon>Pseudomonadati</taxon>
        <taxon>Pseudomonadota</taxon>
        <taxon>Alphaproteobacteria</taxon>
        <taxon>Sphingomonadales</taxon>
        <taxon>Sphingomonadaceae</taxon>
        <taxon>Sphingomonas</taxon>
    </lineage>
</organism>
<dbReference type="Proteomes" id="UP000276254">
    <property type="component" value="Chromosome"/>
</dbReference>